<keyword evidence="4" id="KW-0788">Thiol protease</keyword>
<feature type="coiled-coil region" evidence="5">
    <location>
        <begin position="159"/>
        <end position="193"/>
    </location>
</feature>
<dbReference type="AlphaFoldDB" id="A0A0G3GZB8"/>
<keyword evidence="2" id="KW-0645">Protease</keyword>
<dbReference type="PANTHER" id="PTHR47359">
    <property type="entry name" value="PEPTIDOGLYCAN DL-ENDOPEPTIDASE CWLO"/>
    <property type="match status" value="1"/>
</dbReference>
<feature type="domain" description="NlpC/P60" evidence="7">
    <location>
        <begin position="223"/>
        <end position="337"/>
    </location>
</feature>
<dbReference type="InterPro" id="IPR038765">
    <property type="entry name" value="Papain-like_cys_pep_sf"/>
</dbReference>
<protein>
    <submittedName>
        <fullName evidence="8">Cell wall-associated hydrolase, invasion-associated protein</fullName>
    </submittedName>
</protein>
<dbReference type="RefSeq" id="WP_047262528.1">
    <property type="nucleotide sequence ID" value="NZ_CP011542.1"/>
</dbReference>
<dbReference type="KEGG" id="cmv:CMUST_10980"/>
<keyword evidence="9" id="KW-1185">Reference proteome</keyword>
<feature type="coiled-coil region" evidence="5">
    <location>
        <begin position="29"/>
        <end position="70"/>
    </location>
</feature>
<keyword evidence="6" id="KW-0732">Signal</keyword>
<dbReference type="Pfam" id="PF00877">
    <property type="entry name" value="NLPC_P60"/>
    <property type="match status" value="1"/>
</dbReference>
<dbReference type="InterPro" id="IPR000064">
    <property type="entry name" value="NLP_P60_dom"/>
</dbReference>
<dbReference type="InterPro" id="IPR051794">
    <property type="entry name" value="PG_Endopeptidase_C40"/>
</dbReference>
<evidence type="ECO:0000313" key="9">
    <source>
        <dbReference type="Proteomes" id="UP000035199"/>
    </source>
</evidence>
<evidence type="ECO:0000256" key="1">
    <source>
        <dbReference type="ARBA" id="ARBA00007074"/>
    </source>
</evidence>
<dbReference type="PROSITE" id="PS51935">
    <property type="entry name" value="NLPC_P60"/>
    <property type="match status" value="1"/>
</dbReference>
<dbReference type="Gene3D" id="3.90.1720.10">
    <property type="entry name" value="endopeptidase domain like (from Nostoc punctiforme)"/>
    <property type="match status" value="1"/>
</dbReference>
<dbReference type="Gene3D" id="6.10.250.3150">
    <property type="match status" value="1"/>
</dbReference>
<evidence type="ECO:0000256" key="3">
    <source>
        <dbReference type="ARBA" id="ARBA00022801"/>
    </source>
</evidence>
<proteinExistence type="inferred from homology"/>
<evidence type="ECO:0000256" key="6">
    <source>
        <dbReference type="SAM" id="SignalP"/>
    </source>
</evidence>
<reference evidence="8 9" key="1">
    <citation type="journal article" date="2015" name="Genome Announc.">
        <title>Complete Genome Sequence of the Type Strain Corynebacterium mustelae DSM 45274, Isolated from Various Tissues of a Male Ferret with Lethal Sepsis.</title>
        <authorList>
            <person name="Ruckert C."/>
            <person name="Eimer J."/>
            <person name="Winkler A."/>
            <person name="Tauch A."/>
        </authorList>
    </citation>
    <scope>NUCLEOTIDE SEQUENCE [LARGE SCALE GENOMIC DNA]</scope>
    <source>
        <strain evidence="8 9">DSM 45274</strain>
    </source>
</reference>
<dbReference type="GO" id="GO:0008234">
    <property type="term" value="F:cysteine-type peptidase activity"/>
    <property type="evidence" value="ECO:0007669"/>
    <property type="project" value="UniProtKB-KW"/>
</dbReference>
<accession>A0A0G3GZB8</accession>
<evidence type="ECO:0000256" key="4">
    <source>
        <dbReference type="ARBA" id="ARBA00022807"/>
    </source>
</evidence>
<keyword evidence="5" id="KW-0175">Coiled coil</keyword>
<dbReference type="GO" id="GO:0006508">
    <property type="term" value="P:proteolysis"/>
    <property type="evidence" value="ECO:0007669"/>
    <property type="project" value="UniProtKB-KW"/>
</dbReference>
<evidence type="ECO:0000256" key="5">
    <source>
        <dbReference type="SAM" id="Coils"/>
    </source>
</evidence>
<sequence length="337" mass="36069">MRAAYRSCVVILASLALVTAPVVSSAEDVDQLIQSMDELSQQTSAKNEEVKHLEDEIHVAEGEMVGLQEAADHATSHADAVKAQESSYQGEVNRIASAKYRGVVLDPVTQVIGSDNPQNAIDRSAYIATLTSKTENVVDKLLGATAKANESRNEAVQAVEAAEFKRNSLLAKKEQLAREQEDLKVKIEEVVSKVDSLSDADRARWVAKNGPVEYAIAGITGSNPVGLAALQAGMTKIGAPYGWGATGPDQFDCSGLIVWSYQQQGKTVPRTSQAQMAGGMPVSRSELQPGDIVGFYPGATHVGIYAGDNKILHASDYGIPVQVVSMDSMPFYGARRY</sequence>
<dbReference type="PATRIC" id="fig|571915.4.peg.2337"/>
<feature type="signal peptide" evidence="6">
    <location>
        <begin position="1"/>
        <end position="26"/>
    </location>
</feature>
<evidence type="ECO:0000313" key="8">
    <source>
        <dbReference type="EMBL" id="AKK06511.1"/>
    </source>
</evidence>
<reference evidence="9" key="2">
    <citation type="submission" date="2015-05" db="EMBL/GenBank/DDBJ databases">
        <title>Complete genome sequence of Corynebacterium mustelae DSM 45274, isolated from various tissues of a male ferret with lethal sepsis.</title>
        <authorList>
            <person name="Ruckert C."/>
            <person name="Albersmeier A."/>
            <person name="Winkler A."/>
            <person name="Tauch A."/>
        </authorList>
    </citation>
    <scope>NUCLEOTIDE SEQUENCE [LARGE SCALE GENOMIC DNA]</scope>
    <source>
        <strain evidence="9">DSM 45274</strain>
    </source>
</reference>
<dbReference type="Proteomes" id="UP000035199">
    <property type="component" value="Chromosome"/>
</dbReference>
<organism evidence="8 9">
    <name type="scientific">Corynebacterium mustelae</name>
    <dbReference type="NCBI Taxonomy" id="571915"/>
    <lineage>
        <taxon>Bacteria</taxon>
        <taxon>Bacillati</taxon>
        <taxon>Actinomycetota</taxon>
        <taxon>Actinomycetes</taxon>
        <taxon>Mycobacteriales</taxon>
        <taxon>Corynebacteriaceae</taxon>
        <taxon>Corynebacterium</taxon>
    </lineage>
</organism>
<evidence type="ECO:0000259" key="7">
    <source>
        <dbReference type="PROSITE" id="PS51935"/>
    </source>
</evidence>
<keyword evidence="3 8" id="KW-0378">Hydrolase</keyword>
<name>A0A0G3GZB8_9CORY</name>
<gene>
    <name evidence="8" type="ORF">CMUST_10980</name>
</gene>
<evidence type="ECO:0000256" key="2">
    <source>
        <dbReference type="ARBA" id="ARBA00022670"/>
    </source>
</evidence>
<dbReference type="EMBL" id="CP011542">
    <property type="protein sequence ID" value="AKK06511.1"/>
    <property type="molecule type" value="Genomic_DNA"/>
</dbReference>
<dbReference type="STRING" id="571915.CMUST_10980"/>
<dbReference type="SUPFAM" id="SSF54001">
    <property type="entry name" value="Cysteine proteinases"/>
    <property type="match status" value="1"/>
</dbReference>
<feature type="chain" id="PRO_5002554495" evidence="6">
    <location>
        <begin position="27"/>
        <end position="337"/>
    </location>
</feature>
<comment type="similarity">
    <text evidence="1">Belongs to the peptidase C40 family.</text>
</comment>
<dbReference type="PANTHER" id="PTHR47359:SF3">
    <property type="entry name" value="NLP_P60 DOMAIN-CONTAINING PROTEIN-RELATED"/>
    <property type="match status" value="1"/>
</dbReference>